<evidence type="ECO:0000256" key="4">
    <source>
        <dbReference type="ARBA" id="ARBA00022475"/>
    </source>
</evidence>
<dbReference type="PANTHER" id="PTHR30330:SF1">
    <property type="entry name" value="AMINO-ACID CARRIER PROTEIN ALST"/>
    <property type="match status" value="1"/>
</dbReference>
<dbReference type="Proteomes" id="UP000595349">
    <property type="component" value="Chromosome"/>
</dbReference>
<dbReference type="FunFam" id="1.20.1740.10:FF:000004">
    <property type="entry name" value="Sodium:alanine symporter family protein"/>
    <property type="match status" value="1"/>
</dbReference>
<keyword evidence="5 9" id="KW-0812">Transmembrane</keyword>
<evidence type="ECO:0000256" key="1">
    <source>
        <dbReference type="ARBA" id="ARBA00004651"/>
    </source>
</evidence>
<evidence type="ECO:0000313" key="11">
    <source>
        <dbReference type="Proteomes" id="UP000595349"/>
    </source>
</evidence>
<proteinExistence type="inferred from homology"/>
<evidence type="ECO:0000256" key="9">
    <source>
        <dbReference type="RuleBase" id="RU363064"/>
    </source>
</evidence>
<organism evidence="10 11">
    <name type="scientific">Salicibibacter cibi</name>
    <dbReference type="NCBI Taxonomy" id="2743001"/>
    <lineage>
        <taxon>Bacteria</taxon>
        <taxon>Bacillati</taxon>
        <taxon>Bacillota</taxon>
        <taxon>Bacilli</taxon>
        <taxon>Bacillales</taxon>
        <taxon>Bacillaceae</taxon>
        <taxon>Salicibibacter</taxon>
    </lineage>
</organism>
<keyword evidence="3 9" id="KW-0813">Transport</keyword>
<feature type="transmembrane region" description="Helical" evidence="9">
    <location>
        <begin position="188"/>
        <end position="206"/>
    </location>
</feature>
<comment type="subcellular location">
    <subcellularLocation>
        <location evidence="1 9">Cell membrane</location>
        <topology evidence="1 9">Multi-pass membrane protein</topology>
    </subcellularLocation>
</comment>
<feature type="transmembrane region" description="Helical" evidence="9">
    <location>
        <begin position="215"/>
        <end position="234"/>
    </location>
</feature>
<dbReference type="EMBL" id="CP054706">
    <property type="protein sequence ID" value="QQK80731.1"/>
    <property type="molecule type" value="Genomic_DNA"/>
</dbReference>
<dbReference type="InterPro" id="IPR001463">
    <property type="entry name" value="Na/Ala_symport"/>
</dbReference>
<evidence type="ECO:0000256" key="8">
    <source>
        <dbReference type="ARBA" id="ARBA00023136"/>
    </source>
</evidence>
<dbReference type="GO" id="GO:0005283">
    <property type="term" value="F:amino acid:sodium symporter activity"/>
    <property type="evidence" value="ECO:0007669"/>
    <property type="project" value="InterPro"/>
</dbReference>
<reference evidence="10 11" key="1">
    <citation type="submission" date="2020-06" db="EMBL/GenBank/DDBJ databases">
        <title>Genomic analysis of Salicibibacter sp. NKC21-4.</title>
        <authorList>
            <person name="Oh Y.J."/>
        </authorList>
    </citation>
    <scope>NUCLEOTIDE SEQUENCE [LARGE SCALE GENOMIC DNA]</scope>
    <source>
        <strain evidence="10 11">NKC21-4</strain>
    </source>
</reference>
<feature type="transmembrane region" description="Helical" evidence="9">
    <location>
        <begin position="78"/>
        <end position="97"/>
    </location>
</feature>
<gene>
    <name evidence="10" type="ORF">HUG20_13065</name>
</gene>
<feature type="transmembrane region" description="Helical" evidence="9">
    <location>
        <begin position="150"/>
        <end position="168"/>
    </location>
</feature>
<dbReference type="GO" id="GO:0005886">
    <property type="term" value="C:plasma membrane"/>
    <property type="evidence" value="ECO:0007669"/>
    <property type="project" value="UniProtKB-SubCell"/>
</dbReference>
<dbReference type="AlphaFoldDB" id="A0A7T6ZC19"/>
<name>A0A7T6ZC19_9BACI</name>
<dbReference type="PANTHER" id="PTHR30330">
    <property type="entry name" value="AGSS FAMILY TRANSPORTER, SODIUM-ALANINE"/>
    <property type="match status" value="1"/>
</dbReference>
<dbReference type="PROSITE" id="PS00873">
    <property type="entry name" value="NA_ALANINE_SYMP"/>
    <property type="match status" value="1"/>
</dbReference>
<dbReference type="RefSeq" id="WP_200085099.1">
    <property type="nucleotide sequence ID" value="NZ_CP054706.1"/>
</dbReference>
<dbReference type="PRINTS" id="PR00175">
    <property type="entry name" value="NAALASMPORT"/>
</dbReference>
<evidence type="ECO:0000256" key="3">
    <source>
        <dbReference type="ARBA" id="ARBA00022448"/>
    </source>
</evidence>
<evidence type="ECO:0000256" key="6">
    <source>
        <dbReference type="ARBA" id="ARBA00022847"/>
    </source>
</evidence>
<accession>A0A7T6ZC19</accession>
<sequence length="474" mass="51508">MFNEFVIELPFLESIVDMVNDFVWTYIMIGLLILAGLYFTIRSNFLQIRLLPEMFRVITEKKSDSTGVSAFQAFTISAAARIGTGNITGVALAIAVGGPGAVFWMWVIAAVGMATGFIESTLGQLYKVKDGDRYRGGPAYYIEKALGKRWLSILFAIVVVLTFGMILNAVHVNTITDSFETAFGTDRFIFALILAVITALIIFGGVKRLVKITQLIVPFMAVAYIVIALYVIAINIDMVPAVLSQIVNEAFGLSEMIGGGFGAAIMEGARRGLLSNEAGWGSIPNAAAAANVSHPAKQGLLQSLGVFIDTIVVCTCTALLILLSSDYLLAEEEGAAITQAAMSDHVGEWASAFVAIALFFLAYSSVLGAYYYGETNIEFVRPNSHLLTIYRVAFLILGVAGGIATIELVWTMADLFMALMAIVHLIVILSLTKTAITVLNDYTDQRKQGKDPKFNVEKYPEIKNTECWGEKKED</sequence>
<evidence type="ECO:0000313" key="10">
    <source>
        <dbReference type="EMBL" id="QQK80731.1"/>
    </source>
</evidence>
<keyword evidence="4 9" id="KW-1003">Cell membrane</keyword>
<protein>
    <submittedName>
        <fullName evidence="10">Alanine:cation symporter family protein</fullName>
    </submittedName>
</protein>
<feature type="transmembrane region" description="Helical" evidence="9">
    <location>
        <begin position="103"/>
        <end position="126"/>
    </location>
</feature>
<feature type="transmembrane region" description="Helical" evidence="9">
    <location>
        <begin position="349"/>
        <end position="372"/>
    </location>
</feature>
<evidence type="ECO:0000256" key="2">
    <source>
        <dbReference type="ARBA" id="ARBA00009261"/>
    </source>
</evidence>
<dbReference type="Gene3D" id="1.20.1740.10">
    <property type="entry name" value="Amino acid/polyamine transporter I"/>
    <property type="match status" value="1"/>
</dbReference>
<keyword evidence="8 9" id="KW-0472">Membrane</keyword>
<keyword evidence="7 9" id="KW-1133">Transmembrane helix</keyword>
<feature type="transmembrane region" description="Helical" evidence="9">
    <location>
        <begin position="392"/>
        <end position="410"/>
    </location>
</feature>
<evidence type="ECO:0000256" key="5">
    <source>
        <dbReference type="ARBA" id="ARBA00022692"/>
    </source>
</evidence>
<comment type="similarity">
    <text evidence="2 9">Belongs to the alanine or glycine:cation symporter (AGCS) (TC 2.A.25) family.</text>
</comment>
<feature type="transmembrane region" description="Helical" evidence="9">
    <location>
        <begin position="416"/>
        <end position="439"/>
    </location>
</feature>
<keyword evidence="11" id="KW-1185">Reference proteome</keyword>
<dbReference type="KEGG" id="scib:HUG20_13065"/>
<feature type="transmembrane region" description="Helical" evidence="9">
    <location>
        <begin position="22"/>
        <end position="41"/>
    </location>
</feature>
<dbReference type="Pfam" id="PF01235">
    <property type="entry name" value="Na_Ala_symp"/>
    <property type="match status" value="1"/>
</dbReference>
<dbReference type="NCBIfam" id="TIGR00835">
    <property type="entry name" value="agcS"/>
    <property type="match status" value="1"/>
</dbReference>
<feature type="transmembrane region" description="Helical" evidence="9">
    <location>
        <begin position="306"/>
        <end position="329"/>
    </location>
</feature>
<keyword evidence="6 9" id="KW-0769">Symport</keyword>
<evidence type="ECO:0000256" key="7">
    <source>
        <dbReference type="ARBA" id="ARBA00022989"/>
    </source>
</evidence>